<evidence type="ECO:0000313" key="6">
    <source>
        <dbReference type="EMBL" id="NYE81575.1"/>
    </source>
</evidence>
<evidence type="ECO:0000256" key="1">
    <source>
        <dbReference type="ARBA" id="ARBA00004127"/>
    </source>
</evidence>
<sequence>MNKTYETHYSDENFRQKMTRYAKKAGREVVEKALWLHYAAQDPATPKWAKAAMYSALGYFILPLDAIPDFAPLVGYTDDLSVMAAALVVTSMYITGAVKEQARSKVDGWFGSDADDTISASNPDDARAGGFKA</sequence>
<dbReference type="RefSeq" id="WP_179583683.1">
    <property type="nucleotide sequence ID" value="NZ_JACBYR010000001.1"/>
</dbReference>
<proteinExistence type="predicted"/>
<comment type="subcellular location">
    <subcellularLocation>
        <location evidence="1">Endomembrane system</location>
        <topology evidence="1">Multi-pass membrane protein</topology>
    </subcellularLocation>
</comment>
<dbReference type="PIRSF" id="PIRSF031804">
    <property type="entry name" value="UCP031804"/>
    <property type="match status" value="1"/>
</dbReference>
<evidence type="ECO:0000259" key="5">
    <source>
        <dbReference type="Pfam" id="PF06803"/>
    </source>
</evidence>
<dbReference type="InterPro" id="IPR016983">
    <property type="entry name" value="UCP031804"/>
</dbReference>
<comment type="caution">
    <text evidence="6">The sequence shown here is derived from an EMBL/GenBank/DDBJ whole genome shotgun (WGS) entry which is preliminary data.</text>
</comment>
<protein>
    <submittedName>
        <fullName evidence="6">Uncharacterized membrane protein YkvA (DUF1232 family)</fullName>
    </submittedName>
</protein>
<dbReference type="EMBL" id="JACBYR010000001">
    <property type="protein sequence ID" value="NYE81575.1"/>
    <property type="molecule type" value="Genomic_DNA"/>
</dbReference>
<dbReference type="Proteomes" id="UP000542125">
    <property type="component" value="Unassembled WGS sequence"/>
</dbReference>
<organism evidence="6 7">
    <name type="scientific">Pigmentiphaga litoralis</name>
    <dbReference type="NCBI Taxonomy" id="516702"/>
    <lineage>
        <taxon>Bacteria</taxon>
        <taxon>Pseudomonadati</taxon>
        <taxon>Pseudomonadota</taxon>
        <taxon>Betaproteobacteria</taxon>
        <taxon>Burkholderiales</taxon>
        <taxon>Alcaligenaceae</taxon>
        <taxon>Pigmentiphaga</taxon>
    </lineage>
</organism>
<keyword evidence="4" id="KW-0472">Membrane</keyword>
<dbReference type="GO" id="GO:0012505">
    <property type="term" value="C:endomembrane system"/>
    <property type="evidence" value="ECO:0007669"/>
    <property type="project" value="UniProtKB-SubCell"/>
</dbReference>
<keyword evidence="3" id="KW-1133">Transmembrane helix</keyword>
<dbReference type="InterPro" id="IPR010652">
    <property type="entry name" value="DUF1232"/>
</dbReference>
<feature type="domain" description="DUF1232" evidence="5">
    <location>
        <begin position="49"/>
        <end position="84"/>
    </location>
</feature>
<evidence type="ECO:0000256" key="2">
    <source>
        <dbReference type="ARBA" id="ARBA00022692"/>
    </source>
</evidence>
<name>A0A7Y9IR73_9BURK</name>
<evidence type="ECO:0000313" key="7">
    <source>
        <dbReference type="Proteomes" id="UP000542125"/>
    </source>
</evidence>
<dbReference type="AlphaFoldDB" id="A0A7Y9IR73"/>
<gene>
    <name evidence="6" type="ORF">FHW18_000846</name>
</gene>
<keyword evidence="2" id="KW-0812">Transmembrane</keyword>
<evidence type="ECO:0000256" key="3">
    <source>
        <dbReference type="ARBA" id="ARBA00022989"/>
    </source>
</evidence>
<dbReference type="Pfam" id="PF06803">
    <property type="entry name" value="DUF1232"/>
    <property type="match status" value="1"/>
</dbReference>
<evidence type="ECO:0000256" key="4">
    <source>
        <dbReference type="ARBA" id="ARBA00023136"/>
    </source>
</evidence>
<reference evidence="6 7" key="1">
    <citation type="submission" date="2020-07" db="EMBL/GenBank/DDBJ databases">
        <title>Genomic Encyclopedia of Type Strains, Phase IV (KMG-V): Genome sequencing to study the core and pangenomes of soil and plant-associated prokaryotes.</title>
        <authorList>
            <person name="Whitman W."/>
        </authorList>
    </citation>
    <scope>NUCLEOTIDE SEQUENCE [LARGE SCALE GENOMIC DNA]</scope>
    <source>
        <strain evidence="6 7">SAS40</strain>
    </source>
</reference>
<accession>A0A7Y9IR73</accession>
<keyword evidence="7" id="KW-1185">Reference proteome</keyword>